<keyword evidence="8 10" id="KW-0472">Membrane</keyword>
<evidence type="ECO:0000259" key="11">
    <source>
        <dbReference type="PROSITE" id="PS50850"/>
    </source>
</evidence>
<comment type="subcellular location">
    <subcellularLocation>
        <location evidence="1">Cell membrane</location>
        <topology evidence="1">Multi-pass membrane protein</topology>
    </subcellularLocation>
</comment>
<protein>
    <submittedName>
        <fullName evidence="12">General substrate transporter</fullName>
    </submittedName>
</protein>
<dbReference type="PROSITE" id="PS00217">
    <property type="entry name" value="SUGAR_TRANSPORT_2"/>
    <property type="match status" value="1"/>
</dbReference>
<evidence type="ECO:0000256" key="9">
    <source>
        <dbReference type="SAM" id="MobiDB-lite"/>
    </source>
</evidence>
<keyword evidence="6" id="KW-0769">Symport</keyword>
<dbReference type="AlphaFoldDB" id="A0A084IN39"/>
<dbReference type="InterPro" id="IPR051084">
    <property type="entry name" value="H+-coupled_symporters"/>
</dbReference>
<evidence type="ECO:0000256" key="2">
    <source>
        <dbReference type="ARBA" id="ARBA00008240"/>
    </source>
</evidence>
<dbReference type="Gene3D" id="1.20.1250.20">
    <property type="entry name" value="MFS general substrate transporter like domains"/>
    <property type="match status" value="2"/>
</dbReference>
<evidence type="ECO:0000313" key="13">
    <source>
        <dbReference type="Proteomes" id="UP000028302"/>
    </source>
</evidence>
<feature type="transmembrane region" description="Helical" evidence="10">
    <location>
        <begin position="31"/>
        <end position="50"/>
    </location>
</feature>
<dbReference type="GO" id="GO:0005886">
    <property type="term" value="C:plasma membrane"/>
    <property type="evidence" value="ECO:0007669"/>
    <property type="project" value="UniProtKB-SubCell"/>
</dbReference>
<dbReference type="STRING" id="1304275.C41B8_06047"/>
<dbReference type="PATRIC" id="fig|1304275.5.peg.1235"/>
<keyword evidence="4" id="KW-1003">Cell membrane</keyword>
<keyword evidence="5 10" id="KW-0812">Transmembrane</keyword>
<dbReference type="eggNOG" id="COG0477">
    <property type="taxonomic scope" value="Bacteria"/>
</dbReference>
<organism evidence="12 13">
    <name type="scientific">Salinisphaera hydrothermalis (strain C41B8)</name>
    <dbReference type="NCBI Taxonomy" id="1304275"/>
    <lineage>
        <taxon>Bacteria</taxon>
        <taxon>Pseudomonadati</taxon>
        <taxon>Pseudomonadota</taxon>
        <taxon>Gammaproteobacteria</taxon>
        <taxon>Salinisphaerales</taxon>
        <taxon>Salinisphaeraceae</taxon>
        <taxon>Salinisphaera</taxon>
    </lineage>
</organism>
<evidence type="ECO:0000256" key="10">
    <source>
        <dbReference type="SAM" id="Phobius"/>
    </source>
</evidence>
<dbReference type="PROSITE" id="PS50850">
    <property type="entry name" value="MFS"/>
    <property type="match status" value="1"/>
</dbReference>
<proteinExistence type="inferred from homology"/>
<keyword evidence="3" id="KW-0813">Transport</keyword>
<feature type="transmembrane region" description="Helical" evidence="10">
    <location>
        <begin position="56"/>
        <end position="79"/>
    </location>
</feature>
<evidence type="ECO:0000256" key="6">
    <source>
        <dbReference type="ARBA" id="ARBA00022847"/>
    </source>
</evidence>
<dbReference type="InterPro" id="IPR036259">
    <property type="entry name" value="MFS_trans_sf"/>
</dbReference>
<feature type="transmembrane region" description="Helical" evidence="10">
    <location>
        <begin position="91"/>
        <end position="109"/>
    </location>
</feature>
<feature type="transmembrane region" description="Helical" evidence="10">
    <location>
        <begin position="195"/>
        <end position="212"/>
    </location>
</feature>
<feature type="transmembrane region" description="Helical" evidence="10">
    <location>
        <begin position="281"/>
        <end position="298"/>
    </location>
</feature>
<sequence length="451" mass="47757">MSDTTDDSFSVDNDDVQRAVMAAAMGNALEWFDFSVYSYMAATIGSVFFPSHSQSASLLAAFAGFAVAFMVRPLGGLFFGPLGDKVGRSAVLATTIILMSIGTFAIGVLPSFESIGIWAPILLVLARLVQGFSTGGEYGGAATFICEYSPDKNRGFLASFLEFGTLGGYIIGALLVLCTQLLMGDAAFHSWGWRIPFLFAAPLGLFGLYLRLKLEDSPAFEAVKEEGKAKGSLGEVVSNHLRQLILCMGLVLILNVAYYAILTYLPSYLTTELKIGSIESTLLLVVTMVGMMCVIYLFGGLCDRVGRKPVLVGACIGFILLSYPAFAMLQTTQVWGIVAGLVILGLLTVSLAGSMPSTLPAIFPTNVRYGGFAIAYNISTALFGGTAPYVIQWLIGVTGNKSVPAFYLMTAAAVALIPILLIPETARRPLPGSKAQYAGGSGPRKEPAPAA</sequence>
<feature type="transmembrane region" description="Helical" evidence="10">
    <location>
        <begin position="367"/>
        <end position="391"/>
    </location>
</feature>
<feature type="region of interest" description="Disordered" evidence="9">
    <location>
        <begin position="432"/>
        <end position="451"/>
    </location>
</feature>
<evidence type="ECO:0000256" key="3">
    <source>
        <dbReference type="ARBA" id="ARBA00022448"/>
    </source>
</evidence>
<dbReference type="PANTHER" id="PTHR43528">
    <property type="entry name" value="ALPHA-KETOGLUTARATE PERMEASE"/>
    <property type="match status" value="1"/>
</dbReference>
<feature type="transmembrane region" description="Helical" evidence="10">
    <location>
        <begin position="335"/>
        <end position="355"/>
    </location>
</feature>
<comment type="caution">
    <text evidence="12">The sequence shown here is derived from an EMBL/GenBank/DDBJ whole genome shotgun (WGS) entry which is preliminary data.</text>
</comment>
<dbReference type="OrthoDB" id="3690818at2"/>
<dbReference type="FunFam" id="1.20.1250.20:FF:000001">
    <property type="entry name" value="Dicarboxylate MFS transporter"/>
    <property type="match status" value="1"/>
</dbReference>
<accession>A0A084IN39</accession>
<reference evidence="12 13" key="1">
    <citation type="submission" date="2013-03" db="EMBL/GenBank/DDBJ databases">
        <title>Salinisphaera hydrothermalis C41B8 Genome Sequencing.</title>
        <authorList>
            <person name="Li C."/>
            <person name="Lai Q."/>
            <person name="Shao Z."/>
        </authorList>
    </citation>
    <scope>NUCLEOTIDE SEQUENCE [LARGE SCALE GENOMIC DNA]</scope>
    <source>
        <strain evidence="12 13">C41B8</strain>
    </source>
</reference>
<evidence type="ECO:0000256" key="4">
    <source>
        <dbReference type="ARBA" id="ARBA00022475"/>
    </source>
</evidence>
<name>A0A084IN39_SALHC</name>
<dbReference type="InterPro" id="IPR011701">
    <property type="entry name" value="MFS"/>
</dbReference>
<feature type="transmembrane region" description="Helical" evidence="10">
    <location>
        <begin position="403"/>
        <end position="422"/>
    </location>
</feature>
<dbReference type="GO" id="GO:0015293">
    <property type="term" value="F:symporter activity"/>
    <property type="evidence" value="ECO:0007669"/>
    <property type="project" value="UniProtKB-KW"/>
</dbReference>
<dbReference type="InterPro" id="IPR020846">
    <property type="entry name" value="MFS_dom"/>
</dbReference>
<feature type="domain" description="Major facilitator superfamily (MFS) profile" evidence="11">
    <location>
        <begin position="19"/>
        <end position="426"/>
    </location>
</feature>
<evidence type="ECO:0000256" key="5">
    <source>
        <dbReference type="ARBA" id="ARBA00022692"/>
    </source>
</evidence>
<dbReference type="SUPFAM" id="SSF103473">
    <property type="entry name" value="MFS general substrate transporter"/>
    <property type="match status" value="1"/>
</dbReference>
<comment type="similarity">
    <text evidence="2">Belongs to the major facilitator superfamily. Metabolite:H+ Symporter (MHS) family (TC 2.A.1.6) family.</text>
</comment>
<evidence type="ECO:0000256" key="8">
    <source>
        <dbReference type="ARBA" id="ARBA00023136"/>
    </source>
</evidence>
<dbReference type="Pfam" id="PF07690">
    <property type="entry name" value="MFS_1"/>
    <property type="match status" value="1"/>
</dbReference>
<keyword evidence="13" id="KW-1185">Reference proteome</keyword>
<gene>
    <name evidence="12" type="ORF">C41B8_06047</name>
</gene>
<feature type="transmembrane region" description="Helical" evidence="10">
    <location>
        <begin position="244"/>
        <end position="261"/>
    </location>
</feature>
<dbReference type="Proteomes" id="UP000028302">
    <property type="component" value="Unassembled WGS sequence"/>
</dbReference>
<feature type="transmembrane region" description="Helical" evidence="10">
    <location>
        <begin position="310"/>
        <end position="329"/>
    </location>
</feature>
<dbReference type="EMBL" id="APNK01000006">
    <property type="protein sequence ID" value="KEZ78123.1"/>
    <property type="molecule type" value="Genomic_DNA"/>
</dbReference>
<dbReference type="InterPro" id="IPR005829">
    <property type="entry name" value="Sugar_transporter_CS"/>
</dbReference>
<dbReference type="PANTHER" id="PTHR43528:SF1">
    <property type="entry name" value="ALPHA-KETOGLUTARATE PERMEASE"/>
    <property type="match status" value="1"/>
</dbReference>
<evidence type="ECO:0000313" key="12">
    <source>
        <dbReference type="EMBL" id="KEZ78123.1"/>
    </source>
</evidence>
<keyword evidence="7 10" id="KW-1133">Transmembrane helix</keyword>
<feature type="transmembrane region" description="Helical" evidence="10">
    <location>
        <begin position="156"/>
        <end position="183"/>
    </location>
</feature>
<dbReference type="RefSeq" id="WP_051883160.1">
    <property type="nucleotide sequence ID" value="NZ_APNK01000006.1"/>
</dbReference>
<evidence type="ECO:0000256" key="7">
    <source>
        <dbReference type="ARBA" id="ARBA00022989"/>
    </source>
</evidence>
<evidence type="ECO:0000256" key="1">
    <source>
        <dbReference type="ARBA" id="ARBA00004651"/>
    </source>
</evidence>